<dbReference type="CDD" id="cd00067">
    <property type="entry name" value="GAL4"/>
    <property type="match status" value="1"/>
</dbReference>
<dbReference type="OrthoDB" id="10261408at2759"/>
<evidence type="ECO:0000256" key="7">
    <source>
        <dbReference type="ARBA" id="ARBA00023242"/>
    </source>
</evidence>
<dbReference type="InterPro" id="IPR051615">
    <property type="entry name" value="Transcr_Regulatory_Elem"/>
</dbReference>
<dbReference type="Gene3D" id="4.10.240.10">
    <property type="entry name" value="Zn(2)-C6 fungal-type DNA-binding domain"/>
    <property type="match status" value="1"/>
</dbReference>
<dbReference type="PROSITE" id="PS50048">
    <property type="entry name" value="ZN2_CY6_FUNGAL_2"/>
    <property type="match status" value="1"/>
</dbReference>
<feature type="domain" description="Zn(2)-C6 fungal-type" evidence="9">
    <location>
        <begin position="17"/>
        <end position="48"/>
    </location>
</feature>
<evidence type="ECO:0000256" key="4">
    <source>
        <dbReference type="ARBA" id="ARBA00023015"/>
    </source>
</evidence>
<keyword evidence="4" id="KW-0805">Transcription regulation</keyword>
<proteinExistence type="predicted"/>
<evidence type="ECO:0000256" key="8">
    <source>
        <dbReference type="SAM" id="MobiDB-lite"/>
    </source>
</evidence>
<keyword evidence="5" id="KW-0238">DNA-binding</keyword>
<sequence length="176" mass="19647">MQGSRQLPKRNKVTAVACQPCQTRKSKCDGGRPVCSACVSKGRTDCVYDTASDQRRTVALKQRIEELTTILESVLTQPTAEAVWRVMLEEFRTEGLKDTSTMAQKCRQMTQMTQMPQLGTDIYGMAESPDVYTRTTLGEQPPGWTDISESSGRDWSTMSDAFPADPWYQTAPQPPL</sequence>
<evidence type="ECO:0000259" key="9">
    <source>
        <dbReference type="PROSITE" id="PS50048"/>
    </source>
</evidence>
<reference evidence="10" key="1">
    <citation type="journal article" date="2020" name="Stud. Mycol.">
        <title>101 Dothideomycetes genomes: a test case for predicting lifestyles and emergence of pathogens.</title>
        <authorList>
            <person name="Haridas S."/>
            <person name="Albert R."/>
            <person name="Binder M."/>
            <person name="Bloem J."/>
            <person name="Labutti K."/>
            <person name="Salamov A."/>
            <person name="Andreopoulos B."/>
            <person name="Baker S."/>
            <person name="Barry K."/>
            <person name="Bills G."/>
            <person name="Bluhm B."/>
            <person name="Cannon C."/>
            <person name="Castanera R."/>
            <person name="Culley D."/>
            <person name="Daum C."/>
            <person name="Ezra D."/>
            <person name="Gonzalez J."/>
            <person name="Henrissat B."/>
            <person name="Kuo A."/>
            <person name="Liang C."/>
            <person name="Lipzen A."/>
            <person name="Lutzoni F."/>
            <person name="Magnuson J."/>
            <person name="Mondo S."/>
            <person name="Nolan M."/>
            <person name="Ohm R."/>
            <person name="Pangilinan J."/>
            <person name="Park H.-J."/>
            <person name="Ramirez L."/>
            <person name="Alfaro M."/>
            <person name="Sun H."/>
            <person name="Tritt A."/>
            <person name="Yoshinaga Y."/>
            <person name="Zwiers L.-H."/>
            <person name="Turgeon B."/>
            <person name="Goodwin S."/>
            <person name="Spatafora J."/>
            <person name="Crous P."/>
            <person name="Grigoriev I."/>
        </authorList>
    </citation>
    <scope>NUCLEOTIDE SEQUENCE</scope>
    <source>
        <strain evidence="10">CBS 262.69</strain>
    </source>
</reference>
<protein>
    <recommendedName>
        <fullName evidence="9">Zn(2)-C6 fungal-type domain-containing protein</fullName>
    </recommendedName>
</protein>
<dbReference type="GO" id="GO:0003677">
    <property type="term" value="F:DNA binding"/>
    <property type="evidence" value="ECO:0007669"/>
    <property type="project" value="UniProtKB-KW"/>
</dbReference>
<keyword evidence="11" id="KW-1185">Reference proteome</keyword>
<dbReference type="EMBL" id="ML996693">
    <property type="protein sequence ID" value="KAF2401527.1"/>
    <property type="molecule type" value="Genomic_DNA"/>
</dbReference>
<gene>
    <name evidence="10" type="ORF">EJ06DRAFT_394998</name>
</gene>
<dbReference type="SMART" id="SM00066">
    <property type="entry name" value="GAL4"/>
    <property type="match status" value="1"/>
</dbReference>
<dbReference type="InterPro" id="IPR001138">
    <property type="entry name" value="Zn2Cys6_DnaBD"/>
</dbReference>
<accession>A0A6G1I0C4</accession>
<keyword evidence="7" id="KW-0539">Nucleus</keyword>
<evidence type="ECO:0000256" key="5">
    <source>
        <dbReference type="ARBA" id="ARBA00023125"/>
    </source>
</evidence>
<dbReference type="InterPro" id="IPR036864">
    <property type="entry name" value="Zn2-C6_fun-type_DNA-bd_sf"/>
</dbReference>
<dbReference type="Proteomes" id="UP000799640">
    <property type="component" value="Unassembled WGS sequence"/>
</dbReference>
<keyword evidence="3" id="KW-0862">Zinc</keyword>
<feature type="region of interest" description="Disordered" evidence="8">
    <location>
        <begin position="134"/>
        <end position="176"/>
    </location>
</feature>
<comment type="subcellular location">
    <subcellularLocation>
        <location evidence="1">Nucleus</location>
    </subcellularLocation>
</comment>
<evidence type="ECO:0000256" key="6">
    <source>
        <dbReference type="ARBA" id="ARBA00023163"/>
    </source>
</evidence>
<evidence type="ECO:0000256" key="2">
    <source>
        <dbReference type="ARBA" id="ARBA00022723"/>
    </source>
</evidence>
<feature type="compositionally biased region" description="Polar residues" evidence="8">
    <location>
        <begin position="147"/>
        <end position="159"/>
    </location>
</feature>
<dbReference type="AlphaFoldDB" id="A0A6G1I0C4"/>
<dbReference type="SUPFAM" id="SSF57701">
    <property type="entry name" value="Zn2/Cys6 DNA-binding domain"/>
    <property type="match status" value="1"/>
</dbReference>
<evidence type="ECO:0000256" key="3">
    <source>
        <dbReference type="ARBA" id="ARBA00022833"/>
    </source>
</evidence>
<evidence type="ECO:0000313" key="10">
    <source>
        <dbReference type="EMBL" id="KAF2401527.1"/>
    </source>
</evidence>
<dbReference type="PANTHER" id="PTHR31313">
    <property type="entry name" value="TY1 ENHANCER ACTIVATOR"/>
    <property type="match status" value="1"/>
</dbReference>
<evidence type="ECO:0000313" key="11">
    <source>
        <dbReference type="Proteomes" id="UP000799640"/>
    </source>
</evidence>
<dbReference type="PANTHER" id="PTHR31313:SF81">
    <property type="entry name" value="TY1 ENHANCER ACTIVATOR"/>
    <property type="match status" value="1"/>
</dbReference>
<dbReference type="GO" id="GO:0000981">
    <property type="term" value="F:DNA-binding transcription factor activity, RNA polymerase II-specific"/>
    <property type="evidence" value="ECO:0007669"/>
    <property type="project" value="InterPro"/>
</dbReference>
<organism evidence="10 11">
    <name type="scientific">Trichodelitschia bisporula</name>
    <dbReference type="NCBI Taxonomy" id="703511"/>
    <lineage>
        <taxon>Eukaryota</taxon>
        <taxon>Fungi</taxon>
        <taxon>Dikarya</taxon>
        <taxon>Ascomycota</taxon>
        <taxon>Pezizomycotina</taxon>
        <taxon>Dothideomycetes</taxon>
        <taxon>Dothideomycetes incertae sedis</taxon>
        <taxon>Phaeotrichales</taxon>
        <taxon>Phaeotrichaceae</taxon>
        <taxon>Trichodelitschia</taxon>
    </lineage>
</organism>
<dbReference type="GO" id="GO:0005634">
    <property type="term" value="C:nucleus"/>
    <property type="evidence" value="ECO:0007669"/>
    <property type="project" value="UniProtKB-SubCell"/>
</dbReference>
<dbReference type="GO" id="GO:0008270">
    <property type="term" value="F:zinc ion binding"/>
    <property type="evidence" value="ECO:0007669"/>
    <property type="project" value="InterPro"/>
</dbReference>
<evidence type="ECO:0000256" key="1">
    <source>
        <dbReference type="ARBA" id="ARBA00004123"/>
    </source>
</evidence>
<name>A0A6G1I0C4_9PEZI</name>
<keyword evidence="2" id="KW-0479">Metal-binding</keyword>
<dbReference type="Pfam" id="PF00172">
    <property type="entry name" value="Zn_clus"/>
    <property type="match status" value="1"/>
</dbReference>
<keyword evidence="6" id="KW-0804">Transcription</keyword>